<evidence type="ECO:0000256" key="13">
    <source>
        <dbReference type="ARBA" id="ARBA00038849"/>
    </source>
</evidence>
<sequence>MRYDSIFRPGLFDEQVHIVTGGGSGIGRCIAHELAALGAHVVIMGRKQEKLDAVNAEISATGGKSSAQVCDIRDEANVAAAVSAVLAAQGRIDGLVNNAGGQFFSPLKDITTKGFEAVVRNNLTGGFNMMREVYNQWMAEHGGAIVNMIVDMWMGLPNFAHSGAARAGMHSLTQSAACEWAASGVRVNSIAAGMIMSSGFDNYDGDGIKFIQESASNTPMQRVGTVSEVSSPIVFLLSPGAAYITGAALRVDGGSPVARRYYDLPPHTNSARYQGFHLDSTPDLFRQD</sequence>
<dbReference type="Proteomes" id="UP001379235">
    <property type="component" value="Unassembled WGS sequence"/>
</dbReference>
<evidence type="ECO:0000256" key="15">
    <source>
        <dbReference type="ARBA" id="ARBA00047570"/>
    </source>
</evidence>
<comment type="catalytic activity">
    <reaction evidence="17">
        <text>(2E)-hexenoyl-CoA + NADPH + H(+) = hexanoyl-CoA + NADP(+)</text>
        <dbReference type="Rhea" id="RHEA:44956"/>
        <dbReference type="ChEBI" id="CHEBI:15378"/>
        <dbReference type="ChEBI" id="CHEBI:57783"/>
        <dbReference type="ChEBI" id="CHEBI:58349"/>
        <dbReference type="ChEBI" id="CHEBI:62077"/>
        <dbReference type="ChEBI" id="CHEBI:62620"/>
    </reaction>
    <physiologicalReaction direction="left-to-right" evidence="17">
        <dbReference type="Rhea" id="RHEA:44957"/>
    </physiologicalReaction>
</comment>
<evidence type="ECO:0000313" key="22">
    <source>
        <dbReference type="Proteomes" id="UP001379235"/>
    </source>
</evidence>
<keyword evidence="4" id="KW-0597">Phosphoprotein</keyword>
<gene>
    <name evidence="21" type="ORF">WG900_05645</name>
</gene>
<organism evidence="21 22">
    <name type="scientific">Novosphingobium aquae</name>
    <dbReference type="NCBI Taxonomy" id="3133435"/>
    <lineage>
        <taxon>Bacteria</taxon>
        <taxon>Pseudomonadati</taxon>
        <taxon>Pseudomonadota</taxon>
        <taxon>Alphaproteobacteria</taxon>
        <taxon>Sphingomonadales</taxon>
        <taxon>Sphingomonadaceae</taxon>
        <taxon>Novosphingobium</taxon>
    </lineage>
</organism>
<comment type="catalytic activity">
    <reaction evidence="18">
        <text>a (2E)-enoyl-CoA + NADPH + H(+) = a 2,3-saturated acyl-CoA + NADP(+)</text>
        <dbReference type="Rhea" id="RHEA:33763"/>
        <dbReference type="ChEBI" id="CHEBI:15378"/>
        <dbReference type="ChEBI" id="CHEBI:57783"/>
        <dbReference type="ChEBI" id="CHEBI:58349"/>
        <dbReference type="ChEBI" id="CHEBI:58856"/>
        <dbReference type="ChEBI" id="CHEBI:65111"/>
        <dbReference type="EC" id="1.3.1.38"/>
    </reaction>
    <physiologicalReaction direction="left-to-right" evidence="18">
        <dbReference type="Rhea" id="RHEA:33764"/>
    </physiologicalReaction>
</comment>
<evidence type="ECO:0000256" key="9">
    <source>
        <dbReference type="ARBA" id="ARBA00023140"/>
    </source>
</evidence>
<evidence type="ECO:0000256" key="16">
    <source>
        <dbReference type="ARBA" id="ARBA00048686"/>
    </source>
</evidence>
<dbReference type="InterPro" id="IPR002347">
    <property type="entry name" value="SDR_fam"/>
</dbReference>
<evidence type="ECO:0000313" key="21">
    <source>
        <dbReference type="EMBL" id="MEJ6009398.1"/>
    </source>
</evidence>
<evidence type="ECO:0000256" key="6">
    <source>
        <dbReference type="ARBA" id="ARBA00022857"/>
    </source>
</evidence>
<comment type="catalytic activity">
    <reaction evidence="15">
        <text>(2E)-dodecenoyl-CoA + NADPH + H(+) = dodecanoyl-CoA + NADP(+)</text>
        <dbReference type="Rhea" id="RHEA:44964"/>
        <dbReference type="ChEBI" id="CHEBI:15378"/>
        <dbReference type="ChEBI" id="CHEBI:57330"/>
        <dbReference type="ChEBI" id="CHEBI:57375"/>
        <dbReference type="ChEBI" id="CHEBI:57783"/>
        <dbReference type="ChEBI" id="CHEBI:58349"/>
    </reaction>
    <physiologicalReaction direction="left-to-right" evidence="15">
        <dbReference type="Rhea" id="RHEA:44965"/>
    </physiologicalReaction>
</comment>
<dbReference type="Gene3D" id="3.40.50.720">
    <property type="entry name" value="NAD(P)-binding Rossmann-like Domain"/>
    <property type="match status" value="1"/>
</dbReference>
<evidence type="ECO:0000256" key="11">
    <source>
        <dbReference type="ARBA" id="ARBA00037124"/>
    </source>
</evidence>
<comment type="catalytic activity">
    <reaction evidence="16">
        <text>(2E)-tetradecenoyl-CoA + NADPH + H(+) = tetradecanoyl-CoA + NADP(+)</text>
        <dbReference type="Rhea" id="RHEA:44968"/>
        <dbReference type="ChEBI" id="CHEBI:15378"/>
        <dbReference type="ChEBI" id="CHEBI:57385"/>
        <dbReference type="ChEBI" id="CHEBI:57783"/>
        <dbReference type="ChEBI" id="CHEBI:58349"/>
        <dbReference type="ChEBI" id="CHEBI:61405"/>
    </reaction>
    <physiologicalReaction direction="left-to-right" evidence="16">
        <dbReference type="Rhea" id="RHEA:44969"/>
    </physiologicalReaction>
</comment>
<evidence type="ECO:0000256" key="18">
    <source>
        <dbReference type="ARBA" id="ARBA00049251"/>
    </source>
</evidence>
<dbReference type="EC" id="1.3.1.38" evidence="13"/>
<keyword evidence="9" id="KW-0576">Peroxisome</keyword>
<accession>A0ABU8S7G9</accession>
<dbReference type="SUPFAM" id="SSF51735">
    <property type="entry name" value="NAD(P)-binding Rossmann-fold domains"/>
    <property type="match status" value="1"/>
</dbReference>
<evidence type="ECO:0000256" key="8">
    <source>
        <dbReference type="ARBA" id="ARBA00023098"/>
    </source>
</evidence>
<evidence type="ECO:0000256" key="1">
    <source>
        <dbReference type="ARBA" id="ARBA00004275"/>
    </source>
</evidence>
<dbReference type="InterPro" id="IPR052388">
    <property type="entry name" value="Peroxisomal_t2-enoyl-CoA_red"/>
</dbReference>
<dbReference type="PANTHER" id="PTHR24317:SF7">
    <property type="entry name" value="PEROXISOMAL TRANS-2-ENOYL-COA REDUCTASE"/>
    <property type="match status" value="1"/>
</dbReference>
<dbReference type="PRINTS" id="PR00081">
    <property type="entry name" value="GDHRDH"/>
</dbReference>
<dbReference type="EMBL" id="JBBHJY010000002">
    <property type="protein sequence ID" value="MEJ6009398.1"/>
    <property type="molecule type" value="Genomic_DNA"/>
</dbReference>
<keyword evidence="5" id="KW-0276">Fatty acid metabolism</keyword>
<comment type="catalytic activity">
    <reaction evidence="19">
        <text>(2E)-decenoyl-CoA + NADPH + H(+) = decanoyl-CoA + NADP(+)</text>
        <dbReference type="Rhea" id="RHEA:44960"/>
        <dbReference type="ChEBI" id="CHEBI:15378"/>
        <dbReference type="ChEBI" id="CHEBI:57783"/>
        <dbReference type="ChEBI" id="CHEBI:58349"/>
        <dbReference type="ChEBI" id="CHEBI:61406"/>
        <dbReference type="ChEBI" id="CHEBI:61430"/>
    </reaction>
    <physiologicalReaction direction="left-to-right" evidence="19">
        <dbReference type="Rhea" id="RHEA:44961"/>
    </physiologicalReaction>
</comment>
<dbReference type="RefSeq" id="WP_339965443.1">
    <property type="nucleotide sequence ID" value="NZ_JBBHJY010000002.1"/>
</dbReference>
<evidence type="ECO:0000256" key="5">
    <source>
        <dbReference type="ARBA" id="ARBA00022832"/>
    </source>
</evidence>
<dbReference type="Pfam" id="PF13561">
    <property type="entry name" value="adh_short_C2"/>
    <property type="match status" value="1"/>
</dbReference>
<keyword evidence="22" id="KW-1185">Reference proteome</keyword>
<proteinExistence type="predicted"/>
<keyword evidence="10" id="KW-0275">Fatty acid biosynthesis</keyword>
<comment type="pathway">
    <text evidence="2">Lipid metabolism.</text>
</comment>
<evidence type="ECO:0000256" key="12">
    <source>
        <dbReference type="ARBA" id="ARBA00038622"/>
    </source>
</evidence>
<name>A0ABU8S7G9_9SPHN</name>
<comment type="caution">
    <text evidence="21">The sequence shown here is derived from an EMBL/GenBank/DDBJ whole genome shotgun (WGS) entry which is preliminary data.</text>
</comment>
<dbReference type="PANTHER" id="PTHR24317">
    <property type="entry name" value="PEROXISOMAL TRANS-2-ENOYL-COA REDUCTASE"/>
    <property type="match status" value="1"/>
</dbReference>
<evidence type="ECO:0000256" key="3">
    <source>
        <dbReference type="ARBA" id="ARBA00022516"/>
    </source>
</evidence>
<protein>
    <recommendedName>
        <fullName evidence="14">Peroxisomal trans-2-enoyl-CoA reductase</fullName>
        <ecNumber evidence="13">1.3.1.38</ecNumber>
    </recommendedName>
</protein>
<evidence type="ECO:0000256" key="19">
    <source>
        <dbReference type="ARBA" id="ARBA00049386"/>
    </source>
</evidence>
<keyword evidence="7" id="KW-0560">Oxidoreductase</keyword>
<comment type="subunit">
    <text evidence="12">Interacts with PEX5, probably required to target it into peroxisomes.</text>
</comment>
<evidence type="ECO:0000256" key="14">
    <source>
        <dbReference type="ARBA" id="ARBA00041063"/>
    </source>
</evidence>
<evidence type="ECO:0000256" key="2">
    <source>
        <dbReference type="ARBA" id="ARBA00005189"/>
    </source>
</evidence>
<comment type="function">
    <text evidence="11">Participates in chain elongation of fatty acids. Catalyzes the reduction of trans-2-enoyl-CoAs of varying chain lengths from 6:1 to 16:1, having maximum activity with 10:1 CoA. Has no 2,4-dienoyl-CoA reductase activity.</text>
</comment>
<dbReference type="InterPro" id="IPR036291">
    <property type="entry name" value="NAD(P)-bd_dom_sf"/>
</dbReference>
<comment type="catalytic activity">
    <reaction evidence="20">
        <text>(2E)-octenoyl-CoA + NADPH + H(+) = octanoyl-CoA + NADP(+)</text>
        <dbReference type="Rhea" id="RHEA:44952"/>
        <dbReference type="ChEBI" id="CHEBI:15378"/>
        <dbReference type="ChEBI" id="CHEBI:57386"/>
        <dbReference type="ChEBI" id="CHEBI:57783"/>
        <dbReference type="ChEBI" id="CHEBI:58349"/>
        <dbReference type="ChEBI" id="CHEBI:62242"/>
    </reaction>
    <physiologicalReaction direction="left-to-right" evidence="20">
        <dbReference type="Rhea" id="RHEA:44953"/>
    </physiologicalReaction>
</comment>
<evidence type="ECO:0000256" key="20">
    <source>
        <dbReference type="ARBA" id="ARBA00049559"/>
    </source>
</evidence>
<comment type="subcellular location">
    <subcellularLocation>
        <location evidence="1">Peroxisome</location>
    </subcellularLocation>
</comment>
<evidence type="ECO:0000256" key="4">
    <source>
        <dbReference type="ARBA" id="ARBA00022553"/>
    </source>
</evidence>
<keyword evidence="8" id="KW-0443">Lipid metabolism</keyword>
<reference evidence="21 22" key="1">
    <citation type="submission" date="2024-03" db="EMBL/GenBank/DDBJ databases">
        <authorList>
            <person name="Jo J.-H."/>
        </authorList>
    </citation>
    <scope>NUCLEOTIDE SEQUENCE [LARGE SCALE GENOMIC DNA]</scope>
    <source>
        <strain evidence="21 22">AS3R-12</strain>
    </source>
</reference>
<keyword evidence="6" id="KW-0521">NADP</keyword>
<evidence type="ECO:0000256" key="17">
    <source>
        <dbReference type="ARBA" id="ARBA00049108"/>
    </source>
</evidence>
<evidence type="ECO:0000256" key="7">
    <source>
        <dbReference type="ARBA" id="ARBA00023002"/>
    </source>
</evidence>
<keyword evidence="3" id="KW-0444">Lipid biosynthesis</keyword>
<evidence type="ECO:0000256" key="10">
    <source>
        <dbReference type="ARBA" id="ARBA00023160"/>
    </source>
</evidence>